<keyword evidence="2" id="KW-0614">Plasmid</keyword>
<keyword evidence="1" id="KW-0812">Transmembrane</keyword>
<geneLocation type="plasmid" evidence="3">
    <name>plasmid_153kb</name>
</geneLocation>
<feature type="transmembrane region" description="Helical" evidence="1">
    <location>
        <begin position="138"/>
        <end position="154"/>
    </location>
</feature>
<keyword evidence="1" id="KW-0472">Membrane</keyword>
<organism evidence="2 3">
    <name type="scientific">Yersinia pseudotuberculosis serotype O:1b (strain IP 31758)</name>
    <dbReference type="NCBI Taxonomy" id="349747"/>
    <lineage>
        <taxon>Bacteria</taxon>
        <taxon>Pseudomonadati</taxon>
        <taxon>Pseudomonadota</taxon>
        <taxon>Gammaproteobacteria</taxon>
        <taxon>Enterobacterales</taxon>
        <taxon>Yersiniaceae</taxon>
        <taxon>Yersinia</taxon>
    </lineage>
</organism>
<feature type="transmembrane region" description="Helical" evidence="1">
    <location>
        <begin position="160"/>
        <end position="178"/>
    </location>
</feature>
<accession>A0A0U1QTF7</accession>
<dbReference type="RefSeq" id="WP_011988510.1">
    <property type="nucleotide sequence ID" value="NC_009705.1"/>
</dbReference>
<evidence type="ECO:0000313" key="3">
    <source>
        <dbReference type="Proteomes" id="UP000002412"/>
    </source>
</evidence>
<reference evidence="2 3" key="1">
    <citation type="journal article" date="2007" name="PLoS Genet.">
        <title>The complete genome sequence of Yersinia pseudotuberculosis IP31758, the causative agent of Far East scarlet-like fever.</title>
        <authorList>
            <person name="Eppinger M."/>
            <person name="Rosovitz M.J."/>
            <person name="Fricke W.F."/>
            <person name="Rasko D.A."/>
            <person name="Kokorina G."/>
            <person name="Fayolle C."/>
            <person name="Lindler L.E."/>
            <person name="Carniel E."/>
            <person name="Ravel J."/>
        </authorList>
    </citation>
    <scope>NUCLEOTIDE SEQUENCE [LARGE SCALE GENOMIC DNA]</scope>
    <source>
        <strain evidence="2 3">IP 31758</strain>
        <plasmid evidence="3">Plasmid plasmid_153kb</plasmid>
    </source>
</reference>
<dbReference type="Proteomes" id="UP000002412">
    <property type="component" value="Plasmid p_153kb"/>
</dbReference>
<protein>
    <submittedName>
        <fullName evidence="2">Uncharacterized protein</fullName>
    </submittedName>
</protein>
<dbReference type="HOGENOM" id="CLU_1353660_0_0_6"/>
<evidence type="ECO:0000313" key="2">
    <source>
        <dbReference type="EMBL" id="ABS45666.1"/>
    </source>
</evidence>
<dbReference type="KEGG" id="ypi:YpsIP31758_B0124"/>
<dbReference type="EMBL" id="CP000719">
    <property type="protein sequence ID" value="ABS45666.1"/>
    <property type="molecule type" value="Genomic_DNA"/>
</dbReference>
<keyword evidence="1" id="KW-1133">Transmembrane helix</keyword>
<evidence type="ECO:0000256" key="1">
    <source>
        <dbReference type="SAM" id="Phobius"/>
    </source>
</evidence>
<name>A0A0U1QTF7_YERP3</name>
<gene>
    <name evidence="2" type="ordered locus">YpsIP31758_B0124</name>
</gene>
<sequence>MKIFKAAKKVGKFTFITIPLSLFSFHQLKIGNSVIKSLWQSINSPVCPHCDKGILEESDSIDIEKLFIDTNDKIQHHNPHLNKYYCTKCDFSLITSNNELTLQIMSYRKMRFQKEITESGRSKERNTLIRQHTHSSRILFFVSLLCFFGFLYLIVSGSSIIIAANWFCIAATLSILAMKKSYRAWQVETGNIFIKGAFIHWLTYGRWFI</sequence>
<proteinExistence type="predicted"/>
<dbReference type="AlphaFoldDB" id="A0A0U1QTF7"/>